<comment type="catalytic activity">
    <reaction evidence="5 8">
        <text>sn-glycerol 3-phosphate + NAD(+) = dihydroxyacetone phosphate + NADH + H(+)</text>
        <dbReference type="Rhea" id="RHEA:11092"/>
        <dbReference type="ChEBI" id="CHEBI:15378"/>
        <dbReference type="ChEBI" id="CHEBI:57540"/>
        <dbReference type="ChEBI" id="CHEBI:57597"/>
        <dbReference type="ChEBI" id="CHEBI:57642"/>
        <dbReference type="ChEBI" id="CHEBI:57945"/>
        <dbReference type="EC" id="1.1.1.8"/>
    </reaction>
</comment>
<dbReference type="PANTHER" id="PTHR11728">
    <property type="entry name" value="GLYCEROL-3-PHOSPHATE DEHYDROGENASE"/>
    <property type="match status" value="1"/>
</dbReference>
<dbReference type="RefSeq" id="XP_013267326.1">
    <property type="nucleotide sequence ID" value="XM_013411872.1"/>
</dbReference>
<keyword evidence="4 7" id="KW-0520">NAD</keyword>
<dbReference type="InterPro" id="IPR036291">
    <property type="entry name" value="NAD(P)-bd_dom_sf"/>
</dbReference>
<gene>
    <name evidence="12" type="ORF">Z518_10328</name>
</gene>
<dbReference type="EMBL" id="KN847483">
    <property type="protein sequence ID" value="KIX00190.1"/>
    <property type="molecule type" value="Genomic_DNA"/>
</dbReference>
<dbReference type="PANTHER" id="PTHR11728:SF8">
    <property type="entry name" value="GLYCEROL-3-PHOSPHATE DEHYDROGENASE [NAD(+)]-RELATED"/>
    <property type="match status" value="1"/>
</dbReference>
<evidence type="ECO:0000256" key="2">
    <source>
        <dbReference type="ARBA" id="ARBA00013218"/>
    </source>
</evidence>
<dbReference type="SUPFAM" id="SSF48179">
    <property type="entry name" value="6-phosphogluconate dehydrogenase C-terminal domain-like"/>
    <property type="match status" value="1"/>
</dbReference>
<evidence type="ECO:0000259" key="11">
    <source>
        <dbReference type="Pfam" id="PF07479"/>
    </source>
</evidence>
<dbReference type="GO" id="GO:0046168">
    <property type="term" value="P:glycerol-3-phosphate catabolic process"/>
    <property type="evidence" value="ECO:0007669"/>
    <property type="project" value="UniProtKB-UniRule"/>
</dbReference>
<feature type="compositionally biased region" description="Polar residues" evidence="9">
    <location>
        <begin position="208"/>
        <end position="222"/>
    </location>
</feature>
<dbReference type="GeneID" id="25298399"/>
<evidence type="ECO:0000256" key="4">
    <source>
        <dbReference type="ARBA" id="ARBA00023027"/>
    </source>
</evidence>
<dbReference type="InterPro" id="IPR006168">
    <property type="entry name" value="G3P_DH_NAD-dep"/>
</dbReference>
<feature type="domain" description="Glycerol-3-phosphate dehydrogenase NAD-dependent N-terminal" evidence="10">
    <location>
        <begin position="19"/>
        <end position="201"/>
    </location>
</feature>
<comment type="similarity">
    <text evidence="1 7">Belongs to the NAD-dependent glycerol-3-phosphate dehydrogenase family.</text>
</comment>
<feature type="domain" description="Glycerol-3-phosphate dehydrogenase NAD-dependent C-terminal" evidence="11">
    <location>
        <begin position="275"/>
        <end position="421"/>
    </location>
</feature>
<feature type="region of interest" description="Disordered" evidence="9">
    <location>
        <begin position="199"/>
        <end position="224"/>
    </location>
</feature>
<dbReference type="HOGENOM" id="CLU_033449_2_3_1"/>
<dbReference type="SUPFAM" id="SSF51735">
    <property type="entry name" value="NAD(P)-binding Rossmann-fold domains"/>
    <property type="match status" value="1"/>
</dbReference>
<evidence type="ECO:0000256" key="7">
    <source>
        <dbReference type="RuleBase" id="RU000437"/>
    </source>
</evidence>
<accession>A0A0D2ITW8</accession>
<evidence type="ECO:0000256" key="1">
    <source>
        <dbReference type="ARBA" id="ARBA00011009"/>
    </source>
</evidence>
<dbReference type="AlphaFoldDB" id="A0A0D2ITW8"/>
<evidence type="ECO:0000313" key="12">
    <source>
        <dbReference type="EMBL" id="KIX00190.1"/>
    </source>
</evidence>
<dbReference type="GO" id="GO:0051287">
    <property type="term" value="F:NAD binding"/>
    <property type="evidence" value="ECO:0007669"/>
    <property type="project" value="UniProtKB-UniRule"/>
</dbReference>
<dbReference type="GO" id="GO:0005975">
    <property type="term" value="P:carbohydrate metabolic process"/>
    <property type="evidence" value="ECO:0007669"/>
    <property type="project" value="InterPro"/>
</dbReference>
<dbReference type="InterPro" id="IPR013328">
    <property type="entry name" value="6PGD_dom2"/>
</dbReference>
<dbReference type="Gene3D" id="1.10.1040.10">
    <property type="entry name" value="N-(1-d-carboxylethyl)-l-norvaline Dehydrogenase, domain 2"/>
    <property type="match status" value="1"/>
</dbReference>
<evidence type="ECO:0000256" key="5">
    <source>
        <dbReference type="ARBA" id="ARBA00048683"/>
    </source>
</evidence>
<dbReference type="FunFam" id="1.10.1040.10:FF:000004">
    <property type="entry name" value="Glycerol-3-phosphate dehydrogenase [NAD(+)]"/>
    <property type="match status" value="1"/>
</dbReference>
<dbReference type="Gene3D" id="3.40.50.720">
    <property type="entry name" value="NAD(P)-binding Rossmann-like Domain"/>
    <property type="match status" value="1"/>
</dbReference>
<dbReference type="Pfam" id="PF01210">
    <property type="entry name" value="NAD_Gly3P_dh_N"/>
    <property type="match status" value="1"/>
</dbReference>
<dbReference type="Pfam" id="PF07479">
    <property type="entry name" value="NAD_Gly3P_dh_C"/>
    <property type="match status" value="1"/>
</dbReference>
<keyword evidence="13" id="KW-1185">Reference proteome</keyword>
<dbReference type="Proteomes" id="UP000053617">
    <property type="component" value="Unassembled WGS sequence"/>
</dbReference>
<sequence>MDGLRIKMSGLTPYVRKHKVTVIGSGNWGSTISKVVAENTAEHPELFERDVQMWVYEEEVQLDQKSKHYNESSELSHRPQKLTRLINTFHENVKYLPGITLPHNVIANPSLTDAVKDSSILIFNMPHQFILNICKQLRGHILPFARGISCIKGVNVRESSISLFSETIGSELGIYCGALSGANIASEIAQEKFSETTIAYDPPPMDSQAPTPSTSQGPSPASSHVDLTKLVHKDVSGNPSKVKLRPLPPEYHAIDHDTIKKLFHRRYFHVRVVSDVAGVSLGGALKNIVAVAAGWVDGLGWGDNAKAAVMRVGLLEMREFGNRFFPNTIQPDTFTVESAGVADLITTCSGGRNHRCAKMSIQEGKSIEEIEARELNGQKLQGALTAVEVNTFLKSQALEKDFPLFTAVYNILQGKDKVEHLPDLIEPEDE</sequence>
<dbReference type="STRING" id="1442369.A0A0D2ITW8"/>
<dbReference type="GO" id="GO:0005829">
    <property type="term" value="C:cytosol"/>
    <property type="evidence" value="ECO:0007669"/>
    <property type="project" value="TreeGrafter"/>
</dbReference>
<keyword evidence="3 7" id="KW-0560">Oxidoreductase</keyword>
<name>A0A0D2ITW8_9EURO</name>
<organism evidence="12 13">
    <name type="scientific">Rhinocladiella mackenziei CBS 650.93</name>
    <dbReference type="NCBI Taxonomy" id="1442369"/>
    <lineage>
        <taxon>Eukaryota</taxon>
        <taxon>Fungi</taxon>
        <taxon>Dikarya</taxon>
        <taxon>Ascomycota</taxon>
        <taxon>Pezizomycotina</taxon>
        <taxon>Eurotiomycetes</taxon>
        <taxon>Chaetothyriomycetidae</taxon>
        <taxon>Chaetothyriales</taxon>
        <taxon>Herpotrichiellaceae</taxon>
        <taxon>Rhinocladiella</taxon>
    </lineage>
</organism>
<protein>
    <recommendedName>
        <fullName evidence="6 8">Glycerol-3-phosphate dehydrogenase [NAD(+)]</fullName>
        <ecNumber evidence="2 8">1.1.1.8</ecNumber>
    </recommendedName>
</protein>
<dbReference type="InterPro" id="IPR006109">
    <property type="entry name" value="G3P_DH_NAD-dep_C"/>
</dbReference>
<dbReference type="PRINTS" id="PR00077">
    <property type="entry name" value="GPDHDRGNASE"/>
</dbReference>
<dbReference type="GO" id="GO:0141152">
    <property type="term" value="F:glycerol-3-phosphate dehydrogenase (NAD+) activity"/>
    <property type="evidence" value="ECO:0007669"/>
    <property type="project" value="UniProtKB-UniRule"/>
</dbReference>
<dbReference type="OrthoDB" id="10263760at2759"/>
<proteinExistence type="inferred from homology"/>
<dbReference type="GO" id="GO:0005634">
    <property type="term" value="C:nucleus"/>
    <property type="evidence" value="ECO:0007669"/>
    <property type="project" value="TreeGrafter"/>
</dbReference>
<evidence type="ECO:0000256" key="9">
    <source>
        <dbReference type="SAM" id="MobiDB-lite"/>
    </source>
</evidence>
<evidence type="ECO:0000313" key="13">
    <source>
        <dbReference type="Proteomes" id="UP000053617"/>
    </source>
</evidence>
<evidence type="ECO:0000256" key="8">
    <source>
        <dbReference type="RuleBase" id="RU361243"/>
    </source>
</evidence>
<evidence type="ECO:0000256" key="6">
    <source>
        <dbReference type="ARBA" id="ARBA00072861"/>
    </source>
</evidence>
<dbReference type="InterPro" id="IPR011128">
    <property type="entry name" value="G3P_DH_NAD-dep_N"/>
</dbReference>
<evidence type="ECO:0000259" key="10">
    <source>
        <dbReference type="Pfam" id="PF01210"/>
    </source>
</evidence>
<dbReference type="InterPro" id="IPR008927">
    <property type="entry name" value="6-PGluconate_DH-like_C_sf"/>
</dbReference>
<dbReference type="VEuPathDB" id="FungiDB:Z518_10328"/>
<reference evidence="12 13" key="1">
    <citation type="submission" date="2015-01" db="EMBL/GenBank/DDBJ databases">
        <title>The Genome Sequence of Rhinocladiella mackenzie CBS 650.93.</title>
        <authorList>
            <consortium name="The Broad Institute Genomics Platform"/>
            <person name="Cuomo C."/>
            <person name="de Hoog S."/>
            <person name="Gorbushina A."/>
            <person name="Stielow B."/>
            <person name="Teixiera M."/>
            <person name="Abouelleil A."/>
            <person name="Chapman S.B."/>
            <person name="Priest M."/>
            <person name="Young S.K."/>
            <person name="Wortman J."/>
            <person name="Nusbaum C."/>
            <person name="Birren B."/>
        </authorList>
    </citation>
    <scope>NUCLEOTIDE SEQUENCE [LARGE SCALE GENOMIC DNA]</scope>
    <source>
        <strain evidence="12 13">CBS 650.93</strain>
    </source>
</reference>
<evidence type="ECO:0000256" key="3">
    <source>
        <dbReference type="ARBA" id="ARBA00023002"/>
    </source>
</evidence>
<dbReference type="EC" id="1.1.1.8" evidence="2 8"/>